<dbReference type="EMBL" id="ADLF01000018">
    <property type="protein sequence ID" value="EKU88764.1"/>
    <property type="molecule type" value="Genomic_DNA"/>
</dbReference>
<dbReference type="HOGENOM" id="CLU_165343_1_0_10"/>
<keyword evidence="3" id="KW-1185">Reference proteome</keyword>
<feature type="domain" description="Large polyvalent protein associated" evidence="1">
    <location>
        <begin position="24"/>
        <end position="102"/>
    </location>
</feature>
<reference evidence="2 3" key="1">
    <citation type="submission" date="2012-09" db="EMBL/GenBank/DDBJ databases">
        <title>The Genome Sequence of Bacteroides oleiciplenus YIT 12058.</title>
        <authorList>
            <consortium name="The Broad Institute Genome Sequencing Platform"/>
            <person name="Earl A."/>
            <person name="Ward D."/>
            <person name="Feldgarden M."/>
            <person name="Gevers D."/>
            <person name="Morotomi M."/>
            <person name="Walker B."/>
            <person name="Young S.K."/>
            <person name="Zeng Q."/>
            <person name="Gargeya S."/>
            <person name="Fitzgerald M."/>
            <person name="Haas B."/>
            <person name="Abouelleil A."/>
            <person name="Alvarado L."/>
            <person name="Arachchi H.M."/>
            <person name="Berlin A.M."/>
            <person name="Chapman S.B."/>
            <person name="Goldberg J."/>
            <person name="Griggs A."/>
            <person name="Gujja S."/>
            <person name="Hansen M."/>
            <person name="Howarth C."/>
            <person name="Imamovic A."/>
            <person name="Larimer J."/>
            <person name="McCowen C."/>
            <person name="Montmayeur A."/>
            <person name="Murphy C."/>
            <person name="Neiman D."/>
            <person name="Pearson M."/>
            <person name="Priest M."/>
            <person name="Roberts A."/>
            <person name="Saif S."/>
            <person name="Shea T."/>
            <person name="Sisk P."/>
            <person name="Sykes S."/>
            <person name="Wortman J."/>
            <person name="Nusbaum C."/>
            <person name="Birren B."/>
        </authorList>
    </citation>
    <scope>NUCLEOTIDE SEQUENCE [LARGE SCALE GENOMIC DNA]</scope>
    <source>
        <strain evidence="2 3">YIT 12058</strain>
    </source>
</reference>
<dbReference type="InterPro" id="IPR040809">
    <property type="entry name" value="LPD28"/>
</dbReference>
<evidence type="ECO:0000313" key="3">
    <source>
        <dbReference type="Proteomes" id="UP000009872"/>
    </source>
</evidence>
<dbReference type="AlphaFoldDB" id="K9DV21"/>
<protein>
    <recommendedName>
        <fullName evidence="1">Large polyvalent protein associated domain-containing protein</fullName>
    </recommendedName>
</protein>
<dbReference type="Pfam" id="PF18843">
    <property type="entry name" value="LPD28"/>
    <property type="match status" value="1"/>
</dbReference>
<dbReference type="RefSeq" id="WP_009131602.1">
    <property type="nucleotide sequence ID" value="NZ_JH992944.1"/>
</dbReference>
<dbReference type="PATRIC" id="fig|742727.4.peg.4170"/>
<name>K9DV21_9BACE</name>
<gene>
    <name evidence="2" type="ORF">HMPREF9447_04082</name>
</gene>
<accession>K9DV21</accession>
<evidence type="ECO:0000259" key="1">
    <source>
        <dbReference type="Pfam" id="PF18843"/>
    </source>
</evidence>
<dbReference type="STRING" id="742727.HMPREF9447_04082"/>
<sequence length="103" mass="11819">MSPKNINEIDDFQLIELDIHNQKAIPAIFTDYRVNRSTLPEGLFAYDIRAGETKDFDTIELNVLVNHTGTVIVKHEIPMTDSDYTPIEDYNFIGSIELNEFLT</sequence>
<comment type="caution">
    <text evidence="2">The sequence shown here is derived from an EMBL/GenBank/DDBJ whole genome shotgun (WGS) entry which is preliminary data.</text>
</comment>
<dbReference type="Proteomes" id="UP000009872">
    <property type="component" value="Unassembled WGS sequence"/>
</dbReference>
<proteinExistence type="predicted"/>
<evidence type="ECO:0000313" key="2">
    <source>
        <dbReference type="EMBL" id="EKU88764.1"/>
    </source>
</evidence>
<organism evidence="2 3">
    <name type="scientific">Bacteroides oleiciplenus YIT 12058</name>
    <dbReference type="NCBI Taxonomy" id="742727"/>
    <lineage>
        <taxon>Bacteria</taxon>
        <taxon>Pseudomonadati</taxon>
        <taxon>Bacteroidota</taxon>
        <taxon>Bacteroidia</taxon>
        <taxon>Bacteroidales</taxon>
        <taxon>Bacteroidaceae</taxon>
        <taxon>Bacteroides</taxon>
    </lineage>
</organism>